<dbReference type="InterPro" id="IPR042240">
    <property type="entry name" value="CHASE_sf"/>
</dbReference>
<feature type="domain" description="CHASE" evidence="6">
    <location>
        <begin position="109"/>
        <end position="246"/>
    </location>
</feature>
<dbReference type="PANTHER" id="PTHR46663:SF2">
    <property type="entry name" value="GGDEF DOMAIN-CONTAINING PROTEIN"/>
    <property type="match status" value="1"/>
</dbReference>
<dbReference type="SUPFAM" id="SSF55073">
    <property type="entry name" value="Nucleotide cyclase"/>
    <property type="match status" value="1"/>
</dbReference>
<dbReference type="GO" id="GO:0003824">
    <property type="term" value="F:catalytic activity"/>
    <property type="evidence" value="ECO:0007669"/>
    <property type="project" value="UniProtKB-ARBA"/>
</dbReference>
<dbReference type="NCBIfam" id="TIGR00254">
    <property type="entry name" value="GGDEF"/>
    <property type="match status" value="1"/>
</dbReference>
<evidence type="ECO:0000256" key="2">
    <source>
        <dbReference type="ARBA" id="ARBA00022692"/>
    </source>
</evidence>
<feature type="transmembrane region" description="Helical" evidence="5">
    <location>
        <begin position="267"/>
        <end position="284"/>
    </location>
</feature>
<evidence type="ECO:0000259" key="7">
    <source>
        <dbReference type="PROSITE" id="PS50887"/>
    </source>
</evidence>
<dbReference type="Pfam" id="PF00990">
    <property type="entry name" value="GGDEF"/>
    <property type="match status" value="1"/>
</dbReference>
<protein>
    <submittedName>
        <fullName evidence="8">Diguanylate cyclase</fullName>
    </submittedName>
</protein>
<evidence type="ECO:0000256" key="1">
    <source>
        <dbReference type="ARBA" id="ARBA00004370"/>
    </source>
</evidence>
<dbReference type="Gene3D" id="3.30.70.270">
    <property type="match status" value="1"/>
</dbReference>
<dbReference type="InterPro" id="IPR043128">
    <property type="entry name" value="Rev_trsase/Diguanyl_cyclase"/>
</dbReference>
<dbReference type="PROSITE" id="PS50887">
    <property type="entry name" value="GGDEF"/>
    <property type="match status" value="1"/>
</dbReference>
<evidence type="ECO:0000256" key="5">
    <source>
        <dbReference type="SAM" id="Phobius"/>
    </source>
</evidence>
<evidence type="ECO:0000313" key="9">
    <source>
        <dbReference type="Proteomes" id="UP000093173"/>
    </source>
</evidence>
<accession>A0A1B9R3E7</accession>
<dbReference type="AlphaFoldDB" id="A0A1B9R3E7"/>
<dbReference type="Pfam" id="PF03924">
    <property type="entry name" value="CHASE"/>
    <property type="match status" value="1"/>
</dbReference>
<organism evidence="8 9">
    <name type="scientific">Vibrio genomosp. F10</name>
    <dbReference type="NCBI Taxonomy" id="723171"/>
    <lineage>
        <taxon>Bacteria</taxon>
        <taxon>Pseudomonadati</taxon>
        <taxon>Pseudomonadota</taxon>
        <taxon>Gammaproteobacteria</taxon>
        <taxon>Vibrionales</taxon>
        <taxon>Vibrionaceae</taxon>
        <taxon>Vibrio</taxon>
    </lineage>
</organism>
<reference evidence="9" key="1">
    <citation type="submission" date="2016-06" db="EMBL/GenBank/DDBJ databases">
        <authorList>
            <person name="Hehemann J.-H."/>
            <person name="Arevalo P."/>
            <person name="Datta M.S."/>
            <person name="Polz M.F."/>
        </authorList>
    </citation>
    <scope>NUCLEOTIDE SEQUENCE [LARGE SCALE GENOMIC DNA]</scope>
    <source>
        <strain evidence="9">9CSC122</strain>
    </source>
</reference>
<dbReference type="InterPro" id="IPR006189">
    <property type="entry name" value="CHASE_dom"/>
</dbReference>
<dbReference type="Proteomes" id="UP000093173">
    <property type="component" value="Unassembled WGS sequence"/>
</dbReference>
<dbReference type="RefSeq" id="WP_017036759.1">
    <property type="nucleotide sequence ID" value="NZ_JBNGCH010000037.1"/>
</dbReference>
<evidence type="ECO:0000313" key="8">
    <source>
        <dbReference type="EMBL" id="OCH78698.1"/>
    </source>
</evidence>
<dbReference type="GO" id="GO:0007165">
    <property type="term" value="P:signal transduction"/>
    <property type="evidence" value="ECO:0007669"/>
    <property type="project" value="UniProtKB-ARBA"/>
</dbReference>
<feature type="domain" description="GGDEF" evidence="7">
    <location>
        <begin position="325"/>
        <end position="453"/>
    </location>
</feature>
<dbReference type="InterPro" id="IPR052163">
    <property type="entry name" value="DGC-Regulatory_Protein"/>
</dbReference>
<dbReference type="PANTHER" id="PTHR46663">
    <property type="entry name" value="DIGUANYLATE CYCLASE DGCT-RELATED"/>
    <property type="match status" value="1"/>
</dbReference>
<evidence type="ECO:0000256" key="3">
    <source>
        <dbReference type="ARBA" id="ARBA00022989"/>
    </source>
</evidence>
<keyword evidence="9" id="KW-1185">Reference proteome</keyword>
<dbReference type="InterPro" id="IPR000160">
    <property type="entry name" value="GGDEF_dom"/>
</dbReference>
<name>A0A1B9R3E7_9VIBR</name>
<dbReference type="CDD" id="cd01949">
    <property type="entry name" value="GGDEF"/>
    <property type="match status" value="1"/>
</dbReference>
<dbReference type="EMBL" id="MAJZ01000037">
    <property type="protein sequence ID" value="OCH78698.1"/>
    <property type="molecule type" value="Genomic_DNA"/>
</dbReference>
<feature type="transmembrane region" description="Helical" evidence="5">
    <location>
        <begin position="12"/>
        <end position="29"/>
    </location>
</feature>
<evidence type="ECO:0000256" key="4">
    <source>
        <dbReference type="ARBA" id="ARBA00023136"/>
    </source>
</evidence>
<sequence>MKLKGRNRHYIFLVFILYVFTAIASIEWINRGQNNYLYSDLLTRAKEELSIVRAQLEAAILADIYETKSLSALITVNPEFDTKSWRALATNILREGKHIRLIGLAPDDVVRFVHPEKGNQQALNLDYKTVPAQWNSIKKAHDLQDVFIAGPVDLVQGGRAVIARIPIFTDPPFNKEYWGVSSIVIDLNSLFHSVGVESLSHKYQLAIQGLDSMGKYGEVFFGRSAYLDDAFGTATVRFPHGSWELVASFRENPLSHLPWYRANIARLIGYPITLLLTFSLFVIYRQYTMAHKRSLHDELTGLPNRRYFMYTLDNLFKDCAQTENSTFAVLNIDLDGFKMINDTYGHAAGDKVLVVCAERLKSVLRSSDLVARVGGDEFLVILSRISNPNDVDIVNIALHKALCQTPVIYGQHLINIRASIGHALYSDDYLDAEMLLKVTDERMYQQKRRQLGT</sequence>
<keyword evidence="3 5" id="KW-1133">Transmembrane helix</keyword>
<comment type="caution">
    <text evidence="8">The sequence shown here is derived from an EMBL/GenBank/DDBJ whole genome shotgun (WGS) entry which is preliminary data.</text>
</comment>
<comment type="subcellular location">
    <subcellularLocation>
        <location evidence="1">Membrane</location>
    </subcellularLocation>
</comment>
<dbReference type="Gene3D" id="3.30.450.350">
    <property type="entry name" value="CHASE domain"/>
    <property type="match status" value="1"/>
</dbReference>
<evidence type="ECO:0000259" key="6">
    <source>
        <dbReference type="PROSITE" id="PS50839"/>
    </source>
</evidence>
<keyword evidence="4 5" id="KW-0472">Membrane</keyword>
<keyword evidence="2 5" id="KW-0812">Transmembrane</keyword>
<dbReference type="SMART" id="SM01079">
    <property type="entry name" value="CHASE"/>
    <property type="match status" value="1"/>
</dbReference>
<proteinExistence type="predicted"/>
<gene>
    <name evidence="8" type="ORF">A6E14_16900</name>
</gene>
<dbReference type="PROSITE" id="PS50839">
    <property type="entry name" value="CHASE"/>
    <property type="match status" value="1"/>
</dbReference>
<dbReference type="SMART" id="SM00267">
    <property type="entry name" value="GGDEF"/>
    <property type="match status" value="1"/>
</dbReference>
<dbReference type="InterPro" id="IPR029787">
    <property type="entry name" value="Nucleotide_cyclase"/>
</dbReference>
<dbReference type="GO" id="GO:0016020">
    <property type="term" value="C:membrane"/>
    <property type="evidence" value="ECO:0007669"/>
    <property type="project" value="UniProtKB-SubCell"/>
</dbReference>